<protein>
    <submittedName>
        <fullName evidence="1">Transcriptional family protein, putative</fullName>
    </submittedName>
</protein>
<name>A0A2H6KFA6_9APIC</name>
<proteinExistence type="predicted"/>
<evidence type="ECO:0000313" key="2">
    <source>
        <dbReference type="Proteomes" id="UP000236319"/>
    </source>
</evidence>
<dbReference type="OrthoDB" id="364359at2759"/>
<dbReference type="Proteomes" id="UP000236319">
    <property type="component" value="Unassembled WGS sequence"/>
</dbReference>
<dbReference type="EMBL" id="BDSA01000003">
    <property type="protein sequence ID" value="GBE61664.1"/>
    <property type="molecule type" value="Genomic_DNA"/>
</dbReference>
<accession>A0A2H6KFA6</accession>
<keyword evidence="2" id="KW-1185">Reference proteome</keyword>
<evidence type="ECO:0000313" key="1">
    <source>
        <dbReference type="EMBL" id="GBE61664.1"/>
    </source>
</evidence>
<reference evidence="1 2" key="1">
    <citation type="journal article" date="2017" name="BMC Genomics">
        <title>Whole-genome assembly of Babesia ovata and comparative genomics between closely related pathogens.</title>
        <authorList>
            <person name="Yamagishi J."/>
            <person name="Asada M."/>
            <person name="Hakimi H."/>
            <person name="Tanaka T.Q."/>
            <person name="Sugimoto C."/>
            <person name="Kawazu S."/>
        </authorList>
    </citation>
    <scope>NUCLEOTIDE SEQUENCE [LARGE SCALE GENOMIC DNA]</scope>
    <source>
        <strain evidence="1 2">Miyake</strain>
    </source>
</reference>
<comment type="caution">
    <text evidence="1">The sequence shown here is derived from an EMBL/GenBank/DDBJ whole genome shotgun (WGS) entry which is preliminary data.</text>
</comment>
<dbReference type="VEuPathDB" id="PiroplasmaDB:BOVATA_031570"/>
<dbReference type="RefSeq" id="XP_028867907.1">
    <property type="nucleotide sequence ID" value="XM_029012074.1"/>
</dbReference>
<gene>
    <name evidence="1" type="ORF">BOVATA_031570</name>
</gene>
<dbReference type="AlphaFoldDB" id="A0A2H6KFA6"/>
<sequence length="427" mass="48099">MSDSATSPADGGGVSDVAFRLECYGGNDSRVLRYFNGAIIREAALKDYFTARSEVASSADACLDSVLERGNNENWHISASTICVAASIWAQKSNPVEWDEARVFQQNANQVFAKAHALLDCLQSSRRLQLSHTVPSQEINSQVAKYAIHSRNDRLRECAGKARELHDVLSRSLRLQVNFLKVISAIKSQFKVLINARNLVDVSSFDVDYPASFSVFVVFYDMALNMDDGESRVWESWDVHKLSSPAAPQHCLLSYYEDTGTGDGLMTKMTFPTAVSFFIEHDFALTVNGAHVPVYIQEDHIPVIYRLRRAQMCLIDRFIFLTMCQAALEPLRSQQAIPVDDTQVFIQSMTSERISFMFDDQVISVRYATCGDEEVGDVVWRLAVTKLRDLAIQNWKRQLYERESDTPCLLLSFLGYVTNLLTKFSTS</sequence>
<dbReference type="GeneID" id="39875434"/>
<organism evidence="1 2">
    <name type="scientific">Babesia ovata</name>
    <dbReference type="NCBI Taxonomy" id="189622"/>
    <lineage>
        <taxon>Eukaryota</taxon>
        <taxon>Sar</taxon>
        <taxon>Alveolata</taxon>
        <taxon>Apicomplexa</taxon>
        <taxon>Aconoidasida</taxon>
        <taxon>Piroplasmida</taxon>
        <taxon>Babesiidae</taxon>
        <taxon>Babesia</taxon>
    </lineage>
</organism>